<keyword evidence="3" id="KW-1185">Reference proteome</keyword>
<dbReference type="OrthoDB" id="5421765at2759"/>
<dbReference type="AlphaFoldDB" id="A0A9P9ID93"/>
<accession>A0A9P9ID93</accession>
<reference evidence="2" key="1">
    <citation type="journal article" date="2021" name="Nat. Commun.">
        <title>Genetic determinants of endophytism in the Arabidopsis root mycobiome.</title>
        <authorList>
            <person name="Mesny F."/>
            <person name="Miyauchi S."/>
            <person name="Thiergart T."/>
            <person name="Pickel B."/>
            <person name="Atanasova L."/>
            <person name="Karlsson M."/>
            <person name="Huettel B."/>
            <person name="Barry K.W."/>
            <person name="Haridas S."/>
            <person name="Chen C."/>
            <person name="Bauer D."/>
            <person name="Andreopoulos W."/>
            <person name="Pangilinan J."/>
            <person name="LaButti K."/>
            <person name="Riley R."/>
            <person name="Lipzen A."/>
            <person name="Clum A."/>
            <person name="Drula E."/>
            <person name="Henrissat B."/>
            <person name="Kohler A."/>
            <person name="Grigoriev I.V."/>
            <person name="Martin F.M."/>
            <person name="Hacquard S."/>
        </authorList>
    </citation>
    <scope>NUCLEOTIDE SEQUENCE</scope>
    <source>
        <strain evidence="2">MPI-CAGE-AT-0021</strain>
    </source>
</reference>
<feature type="transmembrane region" description="Helical" evidence="1">
    <location>
        <begin position="36"/>
        <end position="60"/>
    </location>
</feature>
<proteinExistence type="predicted"/>
<dbReference type="Proteomes" id="UP000717696">
    <property type="component" value="Unassembled WGS sequence"/>
</dbReference>
<evidence type="ECO:0000313" key="2">
    <source>
        <dbReference type="EMBL" id="KAH7115504.1"/>
    </source>
</evidence>
<keyword evidence="1" id="KW-0472">Membrane</keyword>
<keyword evidence="1" id="KW-0812">Transmembrane</keyword>
<protein>
    <submittedName>
        <fullName evidence="2">Uncharacterized protein</fullName>
    </submittedName>
</protein>
<evidence type="ECO:0000256" key="1">
    <source>
        <dbReference type="SAM" id="Phobius"/>
    </source>
</evidence>
<organism evidence="2 3">
    <name type="scientific">Dactylonectria estremocensis</name>
    <dbReference type="NCBI Taxonomy" id="1079267"/>
    <lineage>
        <taxon>Eukaryota</taxon>
        <taxon>Fungi</taxon>
        <taxon>Dikarya</taxon>
        <taxon>Ascomycota</taxon>
        <taxon>Pezizomycotina</taxon>
        <taxon>Sordariomycetes</taxon>
        <taxon>Hypocreomycetidae</taxon>
        <taxon>Hypocreales</taxon>
        <taxon>Nectriaceae</taxon>
        <taxon>Dactylonectria</taxon>
    </lineage>
</organism>
<name>A0A9P9ID93_9HYPO</name>
<comment type="caution">
    <text evidence="2">The sequence shown here is derived from an EMBL/GenBank/DDBJ whole genome shotgun (WGS) entry which is preliminary data.</text>
</comment>
<dbReference type="EMBL" id="JAGMUU010000038">
    <property type="protein sequence ID" value="KAH7115504.1"/>
    <property type="molecule type" value="Genomic_DNA"/>
</dbReference>
<keyword evidence="1" id="KW-1133">Transmembrane helix</keyword>
<gene>
    <name evidence="2" type="ORF">B0J13DRAFT_487778</name>
</gene>
<evidence type="ECO:0000313" key="3">
    <source>
        <dbReference type="Proteomes" id="UP000717696"/>
    </source>
</evidence>
<sequence>MLTVGRQTGSKSITNTVLSSTTSAIPSCSPDVPTGALAGAVVGCALGGLIFGFAAAWFVLRRRWKKSSGRRAGSVAVVDTSHEPKEHVRPTVATGSYTNDIQLDQFLLSATPDREIGAELQSLGDLIQQHVENHYHLGPAPVGASVSSQGLVKLGFTQGSGLSAEAVAALCAQPESRQVGIRHVISEIVFRSIDAHSRSRLSMLPVPVAAFLQSIPPAEQQDGNPHVISVAVSKWRQLSAILLHPSPLDRSPLPISEPVVSHQALALANALNTFLHYFVAPDEASRQEQTSHLQAVIVECTKLGYVLFSQPSDWQFVFKVGGVNTRQQGVVVCPGLNKLSPPDGSRRYSSPRRVVEPVLIPS</sequence>